<dbReference type="InterPro" id="IPR001619">
    <property type="entry name" value="Sec1-like"/>
</dbReference>
<dbReference type="InterPro" id="IPR043154">
    <property type="entry name" value="Sec-1-like_dom1"/>
</dbReference>
<dbReference type="InterPro" id="IPR027482">
    <property type="entry name" value="Sec1-like_dom2"/>
</dbReference>
<dbReference type="EMBL" id="JAFCMP010000479">
    <property type="protein sequence ID" value="KAG5179327.1"/>
    <property type="molecule type" value="Genomic_DNA"/>
</dbReference>
<dbReference type="OrthoDB" id="2228at2759"/>
<dbReference type="GO" id="GO:0016192">
    <property type="term" value="P:vesicle-mediated transport"/>
    <property type="evidence" value="ECO:0007669"/>
    <property type="project" value="InterPro"/>
</dbReference>
<feature type="region of interest" description="Disordered" evidence="2">
    <location>
        <begin position="562"/>
        <end position="598"/>
    </location>
</feature>
<dbReference type="Gene3D" id="3.40.50.2060">
    <property type="match status" value="1"/>
</dbReference>
<dbReference type="InterPro" id="IPR043127">
    <property type="entry name" value="Sec-1-like_dom3a"/>
</dbReference>
<evidence type="ECO:0000256" key="2">
    <source>
        <dbReference type="SAM" id="MobiDB-lite"/>
    </source>
</evidence>
<feature type="region of interest" description="Disordered" evidence="2">
    <location>
        <begin position="504"/>
        <end position="535"/>
    </location>
</feature>
<reference evidence="3" key="1">
    <citation type="submission" date="2021-02" db="EMBL/GenBank/DDBJ databases">
        <title>First Annotated Genome of the Yellow-green Alga Tribonema minus.</title>
        <authorList>
            <person name="Mahan K.M."/>
        </authorList>
    </citation>
    <scope>NUCLEOTIDE SEQUENCE</scope>
    <source>
        <strain evidence="3">UTEX B ZZ1240</strain>
    </source>
</reference>
<dbReference type="PANTHER" id="PTHR11679">
    <property type="entry name" value="VESICLE PROTEIN SORTING-ASSOCIATED"/>
    <property type="match status" value="1"/>
</dbReference>
<dbReference type="Pfam" id="PF00995">
    <property type="entry name" value="Sec1"/>
    <property type="match status" value="1"/>
</dbReference>
<dbReference type="Gene3D" id="1.25.40.60">
    <property type="match status" value="1"/>
</dbReference>
<evidence type="ECO:0000256" key="1">
    <source>
        <dbReference type="ARBA" id="ARBA00009884"/>
    </source>
</evidence>
<accession>A0A835YPU4</accession>
<dbReference type="SUPFAM" id="SSF56815">
    <property type="entry name" value="Sec1/munc18-like (SM) proteins"/>
    <property type="match status" value="1"/>
</dbReference>
<evidence type="ECO:0000313" key="4">
    <source>
        <dbReference type="Proteomes" id="UP000664859"/>
    </source>
</evidence>
<dbReference type="AlphaFoldDB" id="A0A835YPU4"/>
<keyword evidence="4" id="KW-1185">Reference proteome</keyword>
<sequence length="610" mass="67450">MLSLCSSIAVFLCRVCRECVRQRLLKDVLGVADVTEAWRVMILDDHATKVVSSIVGMYDITEASASAMVEDINKPRQPFKDMDAVYILDPCDQSVDKLKADFPNKKEALYKRVHLYFLEPVPDVVMESIRGCPELLRRVKSFKEINLDFVLSEVQTFHLGMGVEPGMPSLFRTLYGPGTGGSSVLSVAAQRLVTLCSTLREFPYVRYSGTSPRAEAVARDFQNKMNMFIAGASDWSFHGQDSTSERGRSTLLVMDRADDPLTPLMHDFTYQCLVQEVLPVTNGRIEMDSKNAAAAGQPPAKKEALLNEADELWVELRHEHVAKVLTELDRRFKEVLRDNSEAAALVKGGGRQMTLEQMANATRGLPEFQARCGHCEKPLTKKLSQHINMAQSCSTKISTMDLLNIGALEQTMALGTDELGKKRNRRDLLDGWTSDGEAKPGLLEILSAPRTLQELKMRLLAIFIITQKGITASEKEELYSAAQLSYTDRQVLANLGNLGVHTGEPDRDAIAGKTGGFSFGRKSTPKGSGEDEHEFSHMRYTCPAKPIIEKLILDELPIEDHPSVLPLPEGKAQRRDTSTSSSTAATGGKSARRQVKDRGAGSITVCMIRL</sequence>
<dbReference type="PIRSF" id="PIRSF005715">
    <property type="entry name" value="VPS45_Sec1"/>
    <property type="match status" value="1"/>
</dbReference>
<comment type="caution">
    <text evidence="3">The sequence shown here is derived from an EMBL/GenBank/DDBJ whole genome shotgun (WGS) entry which is preliminary data.</text>
</comment>
<dbReference type="Proteomes" id="UP000664859">
    <property type="component" value="Unassembled WGS sequence"/>
</dbReference>
<organism evidence="3 4">
    <name type="scientific">Tribonema minus</name>
    <dbReference type="NCBI Taxonomy" id="303371"/>
    <lineage>
        <taxon>Eukaryota</taxon>
        <taxon>Sar</taxon>
        <taxon>Stramenopiles</taxon>
        <taxon>Ochrophyta</taxon>
        <taxon>PX clade</taxon>
        <taxon>Xanthophyceae</taxon>
        <taxon>Tribonematales</taxon>
        <taxon>Tribonemataceae</taxon>
        <taxon>Tribonema</taxon>
    </lineage>
</organism>
<gene>
    <name evidence="3" type="ORF">JKP88DRAFT_167786</name>
</gene>
<dbReference type="Gene3D" id="3.90.830.10">
    <property type="entry name" value="Syntaxin Binding Protein 1, Chain A, domain 2"/>
    <property type="match status" value="1"/>
</dbReference>
<evidence type="ECO:0000313" key="3">
    <source>
        <dbReference type="EMBL" id="KAG5179327.1"/>
    </source>
</evidence>
<dbReference type="Gene3D" id="3.40.50.1910">
    <property type="match status" value="1"/>
</dbReference>
<proteinExistence type="inferred from homology"/>
<name>A0A835YPU4_9STRA</name>
<dbReference type="InterPro" id="IPR036045">
    <property type="entry name" value="Sec1-like_sf"/>
</dbReference>
<comment type="similarity">
    <text evidence="1">Belongs to the STXBP/unc-18/SEC1 family.</text>
</comment>
<protein>
    <submittedName>
        <fullName evidence="3">Sec1-like protein</fullName>
    </submittedName>
</protein>